<reference evidence="2" key="1">
    <citation type="submission" date="2022-11" db="UniProtKB">
        <authorList>
            <consortium name="WormBaseParasite"/>
        </authorList>
    </citation>
    <scope>IDENTIFICATION</scope>
</reference>
<accession>A0A915I1P9</accession>
<keyword evidence="1" id="KW-1185">Reference proteome</keyword>
<name>A0A915I1P9_ROMCU</name>
<proteinExistence type="predicted"/>
<organism evidence="1 2">
    <name type="scientific">Romanomermis culicivorax</name>
    <name type="common">Nematode worm</name>
    <dbReference type="NCBI Taxonomy" id="13658"/>
    <lineage>
        <taxon>Eukaryota</taxon>
        <taxon>Metazoa</taxon>
        <taxon>Ecdysozoa</taxon>
        <taxon>Nematoda</taxon>
        <taxon>Enoplea</taxon>
        <taxon>Dorylaimia</taxon>
        <taxon>Mermithida</taxon>
        <taxon>Mermithoidea</taxon>
        <taxon>Mermithidae</taxon>
        <taxon>Romanomermis</taxon>
    </lineage>
</organism>
<dbReference type="WBParaSite" id="nRc.2.0.1.t07750-RA">
    <property type="protein sequence ID" value="nRc.2.0.1.t07750-RA"/>
    <property type="gene ID" value="nRc.2.0.1.g07750"/>
</dbReference>
<evidence type="ECO:0000313" key="1">
    <source>
        <dbReference type="Proteomes" id="UP000887565"/>
    </source>
</evidence>
<evidence type="ECO:0000313" key="2">
    <source>
        <dbReference type="WBParaSite" id="nRc.2.0.1.t07750-RA"/>
    </source>
</evidence>
<sequence length="41" mass="4674">MRGRTQEMSENTRASKEPVFYKAQFCRDKGAERACVHIGKG</sequence>
<dbReference type="AlphaFoldDB" id="A0A915I1P9"/>
<dbReference type="Proteomes" id="UP000887565">
    <property type="component" value="Unplaced"/>
</dbReference>
<protein>
    <submittedName>
        <fullName evidence="2">Uncharacterized protein</fullName>
    </submittedName>
</protein>